<sequence length="766" mass="89123">MIISHTQNILIVSLLIIEAIHFVSNVQSESIDWHLSLFDLIDNFHNDQNDRTEFSDSTQNLLRENKLLLKQTPFLSPIRRRNLSIEQGSYRKLRSVSSESDLSRHHWSNQRLGLTPVPSIQQQSIRSQYDSDHHANRHPNSFAQLAHQYSPLKLHWLSNVSVTCNDGTRAGFYIRTTTSRRWLIFLEGGWYCMSKNSCDQRWYKMRDFMTSFRWSPYRTFNGILSSSSTVNPFWWDANHVFIPYCSSDIWSGDYKAPPTEMSFLGSRILDEVIGELIRFPSYRFMESKFILLAGSSAGAAGVMINLDRISRMISDAGCNANVAGLADSGWILDNFQNLKIKTHRCSRSDKNCQSDDNIAGAFKMWKSRVPQACAEIHSEEPWRCFFGYRIHQTLRSPLFVVQFQYDEFQIYMDGLSSIASNEMDRLRYVRYLPNQIIATLSNVSAVFAPSCIAHILLTKIDWHKVTVRGINLPEALNCWEQSLSNGGNLNSFFHPHIHHHRIQKHENYNHRSFTFYDKQARHSRAISSKNFEKNSEETIDSKTNIKSLDDNSTNSHITDEEKIDELAQFYSPSSSSYRISSWPNMDRRTRPTDSLFETASTKQNSSGAIVAENNQAIIAQNGNSLGWNDLNTNRELISDKSNRKKKKRKRRKGFPTRKNTDLTENESENRRRQSNNLNMPNPTNFQYETSADYDHSRYFNHNPSASRRHHRKNTPMMNDWIERNPSIQQCRFRLIDHHQYPEQNNQCPSFQFDHNDDEKTLSDLFK</sequence>
<evidence type="ECO:0000256" key="1">
    <source>
        <dbReference type="ARBA" id="ARBA00010213"/>
    </source>
</evidence>
<dbReference type="EMBL" id="WVUK01000043">
    <property type="protein sequence ID" value="KAF7495930.1"/>
    <property type="molecule type" value="Genomic_DNA"/>
</dbReference>
<organism evidence="4">
    <name type="scientific">Sarcoptes scabiei</name>
    <name type="common">Itch mite</name>
    <name type="synonym">Acarus scabiei</name>
    <dbReference type="NCBI Taxonomy" id="52283"/>
    <lineage>
        <taxon>Eukaryota</taxon>
        <taxon>Metazoa</taxon>
        <taxon>Ecdysozoa</taxon>
        <taxon>Arthropoda</taxon>
        <taxon>Chelicerata</taxon>
        <taxon>Arachnida</taxon>
        <taxon>Acari</taxon>
        <taxon>Acariformes</taxon>
        <taxon>Sarcoptiformes</taxon>
        <taxon>Astigmata</taxon>
        <taxon>Psoroptidia</taxon>
        <taxon>Sarcoptoidea</taxon>
        <taxon>Sarcoptidae</taxon>
        <taxon>Sarcoptinae</taxon>
        <taxon>Sarcoptes</taxon>
    </lineage>
</organism>
<dbReference type="OrthoDB" id="2015280at2759"/>
<feature type="region of interest" description="Disordered" evidence="2">
    <location>
        <begin position="636"/>
        <end position="688"/>
    </location>
</feature>
<feature type="chain" id="PRO_5038316248" evidence="3">
    <location>
        <begin position="29"/>
        <end position="766"/>
    </location>
</feature>
<feature type="signal peptide" evidence="3">
    <location>
        <begin position="1"/>
        <end position="28"/>
    </location>
</feature>
<dbReference type="EnsemblMetazoa" id="SSS_2772s_mrna">
    <property type="protein sequence ID" value="KAF7495930.1"/>
    <property type="gene ID" value="SSS_2772"/>
</dbReference>
<reference evidence="6" key="1">
    <citation type="journal article" date="2020" name="PLoS Negl. Trop. Dis.">
        <title>High-quality nuclear genome for Sarcoptes scabiei-A critical resource for a neglected parasite.</title>
        <authorList>
            <person name="Korhonen P.K."/>
            <person name="Gasser R.B."/>
            <person name="Ma G."/>
            <person name="Wang T."/>
            <person name="Stroehlein A.J."/>
            <person name="Young N.D."/>
            <person name="Ang C.S."/>
            <person name="Fernando D.D."/>
            <person name="Lu H.C."/>
            <person name="Taylor S."/>
            <person name="Reynolds S.L."/>
            <person name="Mofiz E."/>
            <person name="Najaraj S.H."/>
            <person name="Gowda H."/>
            <person name="Madugundu A."/>
            <person name="Renuse S."/>
            <person name="Holt D."/>
            <person name="Pandey A."/>
            <person name="Papenfuss A.T."/>
            <person name="Fischer K."/>
        </authorList>
    </citation>
    <scope>NUCLEOTIDE SEQUENCE [LARGE SCALE GENOMIC DNA]</scope>
</reference>
<keyword evidence="6" id="KW-1185">Reference proteome</keyword>
<proteinExistence type="inferred from homology"/>
<name>A0A834VHC6_SARSC</name>
<dbReference type="InterPro" id="IPR004963">
    <property type="entry name" value="PAE/NOTUM"/>
</dbReference>
<dbReference type="GO" id="GO:0016787">
    <property type="term" value="F:hydrolase activity"/>
    <property type="evidence" value="ECO:0007669"/>
    <property type="project" value="InterPro"/>
</dbReference>
<protein>
    <submittedName>
        <fullName evidence="4">Palmitoleoyl-protein carboxylesterase notum1a</fullName>
    </submittedName>
</protein>
<feature type="region of interest" description="Disordered" evidence="2">
    <location>
        <begin position="529"/>
        <end position="556"/>
    </location>
</feature>
<evidence type="ECO:0000313" key="5">
    <source>
        <dbReference type="EnsemblMetazoa" id="KAF7495930.1"/>
    </source>
</evidence>
<feature type="compositionally biased region" description="Basic residues" evidence="2">
    <location>
        <begin position="642"/>
        <end position="655"/>
    </location>
</feature>
<accession>A0A834VHC6</accession>
<feature type="compositionally biased region" description="Polar residues" evidence="2">
    <location>
        <begin position="541"/>
        <end position="556"/>
    </location>
</feature>
<reference evidence="5" key="3">
    <citation type="submission" date="2022-06" db="UniProtKB">
        <authorList>
            <consortium name="EnsemblMetazoa"/>
        </authorList>
    </citation>
    <scope>IDENTIFICATION</scope>
</reference>
<evidence type="ECO:0000313" key="4">
    <source>
        <dbReference type="EMBL" id="KAF7495930.1"/>
    </source>
</evidence>
<dbReference type="PANTHER" id="PTHR21562:SF122">
    <property type="entry name" value="PALMITOLEOYL-PROTEIN CARBOXYLESTERASE NOTUM"/>
    <property type="match status" value="1"/>
</dbReference>
<keyword evidence="3" id="KW-0732">Signal</keyword>
<feature type="compositionally biased region" description="Polar residues" evidence="2">
    <location>
        <begin position="679"/>
        <end position="688"/>
    </location>
</feature>
<dbReference type="AlphaFoldDB" id="A0A834VHC6"/>
<comment type="similarity">
    <text evidence="1">Belongs to the pectinacetylesterase family. Notum subfamily.</text>
</comment>
<evidence type="ECO:0000256" key="3">
    <source>
        <dbReference type="SAM" id="SignalP"/>
    </source>
</evidence>
<dbReference type="Proteomes" id="UP000070412">
    <property type="component" value="Unassembled WGS sequence"/>
</dbReference>
<feature type="compositionally biased region" description="Basic and acidic residues" evidence="2">
    <location>
        <begin position="530"/>
        <end position="540"/>
    </location>
</feature>
<evidence type="ECO:0000256" key="2">
    <source>
        <dbReference type="SAM" id="MobiDB-lite"/>
    </source>
</evidence>
<reference evidence="4" key="2">
    <citation type="submission" date="2020-01" db="EMBL/GenBank/DDBJ databases">
        <authorList>
            <person name="Korhonen P.K.K."/>
            <person name="Guangxu M.G."/>
            <person name="Wang T.W."/>
            <person name="Stroehlein A.J.S."/>
            <person name="Young N.D."/>
            <person name="Ang C.-S.A."/>
            <person name="Fernando D.W.F."/>
            <person name="Lu H.L."/>
            <person name="Taylor S.T."/>
            <person name="Ehtesham M.E.M."/>
            <person name="Najaraj S.H.N."/>
            <person name="Harsha G.H.G."/>
            <person name="Madugundu A.M."/>
            <person name="Renuse S.R."/>
            <person name="Holt D.H."/>
            <person name="Pandey A.P."/>
            <person name="Papenfuss A.P."/>
            <person name="Gasser R.B.G."/>
            <person name="Fischer K.F."/>
        </authorList>
    </citation>
    <scope>NUCLEOTIDE SEQUENCE</scope>
    <source>
        <strain evidence="4">SSS_KF_BRIS2020</strain>
    </source>
</reference>
<dbReference type="Pfam" id="PF03283">
    <property type="entry name" value="PAE"/>
    <property type="match status" value="1"/>
</dbReference>
<gene>
    <name evidence="4" type="ORF">SSS_2772</name>
</gene>
<dbReference type="PANTHER" id="PTHR21562">
    <property type="entry name" value="NOTUM-RELATED"/>
    <property type="match status" value="1"/>
</dbReference>
<evidence type="ECO:0000313" key="6">
    <source>
        <dbReference type="Proteomes" id="UP000070412"/>
    </source>
</evidence>